<accession>A0ABR1F2N0</accession>
<organism evidence="3 4">
    <name type="scientific">Myxozyma melibiosi</name>
    <dbReference type="NCBI Taxonomy" id="54550"/>
    <lineage>
        <taxon>Eukaryota</taxon>
        <taxon>Fungi</taxon>
        <taxon>Dikarya</taxon>
        <taxon>Ascomycota</taxon>
        <taxon>Saccharomycotina</taxon>
        <taxon>Lipomycetes</taxon>
        <taxon>Lipomycetales</taxon>
        <taxon>Lipomycetaceae</taxon>
        <taxon>Myxozyma</taxon>
    </lineage>
</organism>
<name>A0ABR1F2N0_9ASCO</name>
<feature type="transmembrane region" description="Helical" evidence="2">
    <location>
        <begin position="49"/>
        <end position="69"/>
    </location>
</feature>
<protein>
    <submittedName>
        <fullName evidence="3">Uncharacterized protein</fullName>
    </submittedName>
</protein>
<comment type="caution">
    <text evidence="3">The sequence shown here is derived from an EMBL/GenBank/DDBJ whole genome shotgun (WGS) entry which is preliminary data.</text>
</comment>
<feature type="transmembrane region" description="Helical" evidence="2">
    <location>
        <begin position="161"/>
        <end position="183"/>
    </location>
</feature>
<dbReference type="RefSeq" id="XP_064767130.1">
    <property type="nucleotide sequence ID" value="XM_064910125.1"/>
</dbReference>
<keyword evidence="2" id="KW-1133">Transmembrane helix</keyword>
<gene>
    <name evidence="3" type="ORF">BZA70DRAFT_200999</name>
</gene>
<feature type="transmembrane region" description="Helical" evidence="2">
    <location>
        <begin position="6"/>
        <end position="28"/>
    </location>
</feature>
<evidence type="ECO:0000313" key="3">
    <source>
        <dbReference type="EMBL" id="KAK7204097.1"/>
    </source>
</evidence>
<keyword evidence="4" id="KW-1185">Reference proteome</keyword>
<dbReference type="GeneID" id="90035637"/>
<keyword evidence="2" id="KW-0812">Transmembrane</keyword>
<evidence type="ECO:0000313" key="4">
    <source>
        <dbReference type="Proteomes" id="UP001498771"/>
    </source>
</evidence>
<reference evidence="3 4" key="1">
    <citation type="submission" date="2024-03" db="EMBL/GenBank/DDBJ databases">
        <title>Genome-scale model development and genomic sequencing of the oleaginous clade Lipomyces.</title>
        <authorList>
            <consortium name="Lawrence Berkeley National Laboratory"/>
            <person name="Czajka J.J."/>
            <person name="Han Y."/>
            <person name="Kim J."/>
            <person name="Mondo S.J."/>
            <person name="Hofstad B.A."/>
            <person name="Robles A."/>
            <person name="Haridas S."/>
            <person name="Riley R."/>
            <person name="LaButti K."/>
            <person name="Pangilinan J."/>
            <person name="Andreopoulos W."/>
            <person name="Lipzen A."/>
            <person name="Yan J."/>
            <person name="Wang M."/>
            <person name="Ng V."/>
            <person name="Grigoriev I.V."/>
            <person name="Spatafora J.W."/>
            <person name="Magnuson J.K."/>
            <person name="Baker S.E."/>
            <person name="Pomraning K.R."/>
        </authorList>
    </citation>
    <scope>NUCLEOTIDE SEQUENCE [LARGE SCALE GENOMIC DNA]</scope>
    <source>
        <strain evidence="3 4">Phaff 52-87</strain>
    </source>
</reference>
<proteinExistence type="predicted"/>
<feature type="region of interest" description="Disordered" evidence="1">
    <location>
        <begin position="280"/>
        <end position="316"/>
    </location>
</feature>
<sequence length="330" mass="37519">MLAAVSSALFACAHVIDITSPFVIYSHIRTVRPFRRPHTAELRGISVDMLVLNCESAVYRLLWALVYLFPSETVRKQHRARYPVTNPTIDSREIIWQDVPLALSALVFTILMLGFDRRAAVEQIRLRCSPIAKYTSLFFFLCAFVVFVLASYVHVDQTTGMAFYGLYYIDFVDLLKGLAHFFYQVRLWPQLVINWEENCTVTWSTTFTHLLLFSSGLNISGILLRWISLSGLDRAANPAPGRLLSSLHTLLICTLLYGQIYWLYKRDNERAWRGIMKRASDDGYTSDDSDASSVSSESARTRARRRTSPGVQRAVDDEEGRIGLVSLSVK</sequence>
<feature type="transmembrane region" description="Helical" evidence="2">
    <location>
        <begin position="247"/>
        <end position="264"/>
    </location>
</feature>
<feature type="transmembrane region" description="Helical" evidence="2">
    <location>
        <begin position="136"/>
        <end position="155"/>
    </location>
</feature>
<feature type="transmembrane region" description="Helical" evidence="2">
    <location>
        <begin position="94"/>
        <end position="115"/>
    </location>
</feature>
<dbReference type="EMBL" id="JBBJBU010000009">
    <property type="protein sequence ID" value="KAK7204097.1"/>
    <property type="molecule type" value="Genomic_DNA"/>
</dbReference>
<dbReference type="Proteomes" id="UP001498771">
    <property type="component" value="Unassembled WGS sequence"/>
</dbReference>
<keyword evidence="2" id="KW-0472">Membrane</keyword>
<feature type="transmembrane region" description="Helical" evidence="2">
    <location>
        <begin position="203"/>
        <end position="227"/>
    </location>
</feature>
<evidence type="ECO:0000256" key="2">
    <source>
        <dbReference type="SAM" id="Phobius"/>
    </source>
</evidence>
<evidence type="ECO:0000256" key="1">
    <source>
        <dbReference type="SAM" id="MobiDB-lite"/>
    </source>
</evidence>